<feature type="transmembrane region" description="Helical" evidence="1">
    <location>
        <begin position="262"/>
        <end position="281"/>
    </location>
</feature>
<feature type="transmembrane region" description="Helical" evidence="1">
    <location>
        <begin position="35"/>
        <end position="59"/>
    </location>
</feature>
<dbReference type="OrthoDB" id="291330at2759"/>
<feature type="transmembrane region" description="Helical" evidence="1">
    <location>
        <begin position="80"/>
        <end position="102"/>
    </location>
</feature>
<name>Q23CW6_TETTS</name>
<proteinExistence type="predicted"/>
<accession>Q23CW6</accession>
<feature type="transmembrane region" description="Helical" evidence="1">
    <location>
        <begin position="182"/>
        <end position="204"/>
    </location>
</feature>
<feature type="transmembrane region" description="Helical" evidence="1">
    <location>
        <begin position="238"/>
        <end position="256"/>
    </location>
</feature>
<dbReference type="InParanoid" id="Q23CW6"/>
<dbReference type="KEGG" id="tet:TTHERM_00052240"/>
<dbReference type="EMBL" id="GG662712">
    <property type="protein sequence ID" value="EAR94680.1"/>
    <property type="molecule type" value="Genomic_DNA"/>
</dbReference>
<dbReference type="RefSeq" id="XP_001014920.1">
    <property type="nucleotide sequence ID" value="XM_001014920.1"/>
</dbReference>
<reference evidence="3" key="1">
    <citation type="journal article" date="2006" name="PLoS Biol.">
        <title>Macronuclear genome sequence of the ciliate Tetrahymena thermophila, a model eukaryote.</title>
        <authorList>
            <person name="Eisen J.A."/>
            <person name="Coyne R.S."/>
            <person name="Wu M."/>
            <person name="Wu D."/>
            <person name="Thiagarajan M."/>
            <person name="Wortman J.R."/>
            <person name="Badger J.H."/>
            <person name="Ren Q."/>
            <person name="Amedeo P."/>
            <person name="Jones K.M."/>
            <person name="Tallon L.J."/>
            <person name="Delcher A.L."/>
            <person name="Salzberg S.L."/>
            <person name="Silva J.C."/>
            <person name="Haas B.J."/>
            <person name="Majoros W.H."/>
            <person name="Farzad M."/>
            <person name="Carlton J.M."/>
            <person name="Smith R.K. Jr."/>
            <person name="Garg J."/>
            <person name="Pearlman R.E."/>
            <person name="Karrer K.M."/>
            <person name="Sun L."/>
            <person name="Manning G."/>
            <person name="Elde N.C."/>
            <person name="Turkewitz A.P."/>
            <person name="Asai D.J."/>
            <person name="Wilkes D.E."/>
            <person name="Wang Y."/>
            <person name="Cai H."/>
            <person name="Collins K."/>
            <person name="Stewart B.A."/>
            <person name="Lee S.R."/>
            <person name="Wilamowska K."/>
            <person name="Weinberg Z."/>
            <person name="Ruzzo W.L."/>
            <person name="Wloga D."/>
            <person name="Gaertig J."/>
            <person name="Frankel J."/>
            <person name="Tsao C.-C."/>
            <person name="Gorovsky M.A."/>
            <person name="Keeling P.J."/>
            <person name="Waller R.F."/>
            <person name="Patron N.J."/>
            <person name="Cherry J.M."/>
            <person name="Stover N.A."/>
            <person name="Krieger C.J."/>
            <person name="del Toro C."/>
            <person name="Ryder H.F."/>
            <person name="Williamson S.C."/>
            <person name="Barbeau R.A."/>
            <person name="Hamilton E.P."/>
            <person name="Orias E."/>
        </authorList>
    </citation>
    <scope>NUCLEOTIDE SEQUENCE [LARGE SCALE GENOMIC DNA]</scope>
    <source>
        <strain evidence="3">SB210</strain>
    </source>
</reference>
<organism evidence="2 3">
    <name type="scientific">Tetrahymena thermophila (strain SB210)</name>
    <dbReference type="NCBI Taxonomy" id="312017"/>
    <lineage>
        <taxon>Eukaryota</taxon>
        <taxon>Sar</taxon>
        <taxon>Alveolata</taxon>
        <taxon>Ciliophora</taxon>
        <taxon>Intramacronucleata</taxon>
        <taxon>Oligohymenophorea</taxon>
        <taxon>Hymenostomatida</taxon>
        <taxon>Tetrahymenina</taxon>
        <taxon>Tetrahymenidae</taxon>
        <taxon>Tetrahymena</taxon>
    </lineage>
</organism>
<keyword evidence="3" id="KW-1185">Reference proteome</keyword>
<keyword evidence="1" id="KW-1133">Transmembrane helix</keyword>
<dbReference type="Proteomes" id="UP000009168">
    <property type="component" value="Unassembled WGS sequence"/>
</dbReference>
<evidence type="ECO:0000256" key="1">
    <source>
        <dbReference type="SAM" id="Phobius"/>
    </source>
</evidence>
<dbReference type="AlphaFoldDB" id="Q23CW6"/>
<keyword evidence="1" id="KW-0472">Membrane</keyword>
<keyword evidence="1 2" id="KW-0812">Transmembrane</keyword>
<sequence>MEQKVIVSPPSTSFGFLNLLSLAIFYAKVEKNLYVKWWIVFLPTNIFFIYSLLKVLIFLTKTQSMASKIQNFQDIKLIMIWKFTQIIILSSCIVIALFLSQYLQKIDDSETPEQVNESLKHILAAIAVIFFSYWGYSVACKNIIEDQYLPFKDNSDEDEKKVSFTQLIINSILSLMGNTMTICSGGACNSIYFSTVSAFFSAFGIPIVEYIHYLNFIAFFFIGISLISLYSVNNTCKYPPFIISAIGSLMICSDMIFEIHNYLTYTGNVLIIAGAIWNSRLNKFSFAKRKKNKKTPNGSTSA</sequence>
<dbReference type="HOGENOM" id="CLU_922841_0_0_1"/>
<dbReference type="eggNOG" id="ENOG502SP67">
    <property type="taxonomic scope" value="Eukaryota"/>
</dbReference>
<feature type="transmembrane region" description="Helical" evidence="1">
    <location>
        <begin position="210"/>
        <end position="231"/>
    </location>
</feature>
<feature type="transmembrane region" description="Helical" evidence="1">
    <location>
        <begin position="12"/>
        <end position="29"/>
    </location>
</feature>
<dbReference type="GeneID" id="7827114"/>
<dbReference type="OMA" id="WIGNGMI"/>
<feature type="transmembrane region" description="Helical" evidence="1">
    <location>
        <begin position="122"/>
        <end position="144"/>
    </location>
</feature>
<evidence type="ECO:0000313" key="3">
    <source>
        <dbReference type="Proteomes" id="UP000009168"/>
    </source>
</evidence>
<protein>
    <submittedName>
        <fullName evidence="2">Transmembrane protein, putative</fullName>
    </submittedName>
</protein>
<evidence type="ECO:0000313" key="2">
    <source>
        <dbReference type="EMBL" id="EAR94680.1"/>
    </source>
</evidence>
<gene>
    <name evidence="2" type="ORF">TTHERM_00052240</name>
</gene>